<keyword evidence="1" id="KW-0732">Signal</keyword>
<proteinExistence type="predicted"/>
<feature type="signal peptide" evidence="1">
    <location>
        <begin position="1"/>
        <end position="24"/>
    </location>
</feature>
<evidence type="ECO:0000313" key="4">
    <source>
        <dbReference type="Proteomes" id="UP000095672"/>
    </source>
</evidence>
<name>A0A1C9W5J4_9GAMM</name>
<accession>A0A1C9W5J4</accession>
<dbReference type="Pfam" id="PF09832">
    <property type="entry name" value="DUF2059"/>
    <property type="match status" value="1"/>
</dbReference>
<feature type="domain" description="DUF2059" evidence="2">
    <location>
        <begin position="86"/>
        <end position="143"/>
    </location>
</feature>
<feature type="chain" id="PRO_5008895460" description="DUF2059 domain-containing protein" evidence="1">
    <location>
        <begin position="25"/>
        <end position="161"/>
    </location>
</feature>
<dbReference type="KEGG" id="micc:AUP74_00959"/>
<keyword evidence="4" id="KW-1185">Reference proteome</keyword>
<organism evidence="3 4">
    <name type="scientific">Microbulbifer aggregans</name>
    <dbReference type="NCBI Taxonomy" id="1769779"/>
    <lineage>
        <taxon>Bacteria</taxon>
        <taxon>Pseudomonadati</taxon>
        <taxon>Pseudomonadota</taxon>
        <taxon>Gammaproteobacteria</taxon>
        <taxon>Cellvibrionales</taxon>
        <taxon>Microbulbiferaceae</taxon>
        <taxon>Microbulbifer</taxon>
    </lineage>
</organism>
<dbReference type="STRING" id="1769779.AUP74_00959"/>
<gene>
    <name evidence="3" type="ORF">AUP74_00959</name>
</gene>
<evidence type="ECO:0000313" key="3">
    <source>
        <dbReference type="EMBL" id="AOS96425.1"/>
    </source>
</evidence>
<sequence precursor="true">MRRLFVTAVIASLLGTAMSAKLLAAEYSDEERFAAAYALVAASDGEDLSEKMTNTMVENQLQQNPALIPYRRVYTEFLQEVVGHETLREEIAELYLDYYTVEEMRTLTAFYKSPTGKKMLQVTPELTGQLMQVVQFRIQENLPRLQELIRVEAERLAMKQE</sequence>
<dbReference type="OrthoDB" id="191313at2"/>
<dbReference type="AlphaFoldDB" id="A0A1C9W5J4"/>
<dbReference type="RefSeq" id="WP_083260818.1">
    <property type="nucleotide sequence ID" value="NZ_CP014143.1"/>
</dbReference>
<dbReference type="EMBL" id="CP014143">
    <property type="protein sequence ID" value="AOS96425.1"/>
    <property type="molecule type" value="Genomic_DNA"/>
</dbReference>
<evidence type="ECO:0000256" key="1">
    <source>
        <dbReference type="SAM" id="SignalP"/>
    </source>
</evidence>
<protein>
    <recommendedName>
        <fullName evidence="2">DUF2059 domain-containing protein</fullName>
    </recommendedName>
</protein>
<evidence type="ECO:0000259" key="2">
    <source>
        <dbReference type="Pfam" id="PF09832"/>
    </source>
</evidence>
<dbReference type="Proteomes" id="UP000095672">
    <property type="component" value="Chromosome"/>
</dbReference>
<reference evidence="4" key="1">
    <citation type="submission" date="2016-01" db="EMBL/GenBank/DDBJ databases">
        <title>Complete genome sequence of Microbulbifer sp. CCB-MM1, a halophile isolated from Matang Mangrove Forest, Perak.</title>
        <authorList>
            <person name="Moh T.H."/>
            <person name="Dinesh B."/>
            <person name="Lau N.-S."/>
            <person name="Go F."/>
            <person name="Alexander Chong S.-C."/>
        </authorList>
    </citation>
    <scope>NUCLEOTIDE SEQUENCE [LARGE SCALE GENOMIC DNA]</scope>
    <source>
        <strain evidence="4">CCB-MM1</strain>
    </source>
</reference>
<dbReference type="InterPro" id="IPR018637">
    <property type="entry name" value="DUF2059"/>
</dbReference>